<dbReference type="GO" id="GO:0006351">
    <property type="term" value="P:DNA-templated transcription"/>
    <property type="evidence" value="ECO:0007669"/>
    <property type="project" value="TreeGrafter"/>
</dbReference>
<dbReference type="PROSITE" id="PS50931">
    <property type="entry name" value="HTH_LYSR"/>
    <property type="match status" value="1"/>
</dbReference>
<dbReference type="Gene3D" id="3.40.190.10">
    <property type="entry name" value="Periplasmic binding protein-like II"/>
    <property type="match status" value="2"/>
</dbReference>
<evidence type="ECO:0000313" key="6">
    <source>
        <dbReference type="EMBL" id="RKF19384.1"/>
    </source>
</evidence>
<feature type="domain" description="HTH lysR-type" evidence="5">
    <location>
        <begin position="16"/>
        <end position="73"/>
    </location>
</feature>
<dbReference type="Pfam" id="PF03466">
    <property type="entry name" value="LysR_substrate"/>
    <property type="match status" value="1"/>
</dbReference>
<protein>
    <submittedName>
        <fullName evidence="6">LysR family transcriptional regulator</fullName>
    </submittedName>
</protein>
<dbReference type="InterPro" id="IPR036388">
    <property type="entry name" value="WH-like_DNA-bd_sf"/>
</dbReference>
<dbReference type="InterPro" id="IPR000847">
    <property type="entry name" value="LysR_HTH_N"/>
</dbReference>
<evidence type="ECO:0000256" key="3">
    <source>
        <dbReference type="ARBA" id="ARBA00023125"/>
    </source>
</evidence>
<keyword evidence="2" id="KW-0805">Transcription regulation</keyword>
<evidence type="ECO:0000256" key="1">
    <source>
        <dbReference type="ARBA" id="ARBA00009437"/>
    </source>
</evidence>
<keyword evidence="3" id="KW-0238">DNA-binding</keyword>
<organism evidence="6 7">
    <name type="scientific">Altericroceibacterium spongiae</name>
    <dbReference type="NCBI Taxonomy" id="2320269"/>
    <lineage>
        <taxon>Bacteria</taxon>
        <taxon>Pseudomonadati</taxon>
        <taxon>Pseudomonadota</taxon>
        <taxon>Alphaproteobacteria</taxon>
        <taxon>Sphingomonadales</taxon>
        <taxon>Erythrobacteraceae</taxon>
        <taxon>Altericroceibacterium</taxon>
    </lineage>
</organism>
<dbReference type="Proteomes" id="UP000284395">
    <property type="component" value="Unassembled WGS sequence"/>
</dbReference>
<dbReference type="GO" id="GO:0003700">
    <property type="term" value="F:DNA-binding transcription factor activity"/>
    <property type="evidence" value="ECO:0007669"/>
    <property type="project" value="InterPro"/>
</dbReference>
<dbReference type="InterPro" id="IPR005119">
    <property type="entry name" value="LysR_subst-bd"/>
</dbReference>
<comment type="similarity">
    <text evidence="1">Belongs to the LysR transcriptional regulatory family.</text>
</comment>
<dbReference type="RefSeq" id="WP_120325323.1">
    <property type="nucleotide sequence ID" value="NZ_RAPF01000006.1"/>
</dbReference>
<dbReference type="Gene3D" id="1.10.10.10">
    <property type="entry name" value="Winged helix-like DNA-binding domain superfamily/Winged helix DNA-binding domain"/>
    <property type="match status" value="1"/>
</dbReference>
<name>A0A420EFE8_9SPHN</name>
<evidence type="ECO:0000256" key="2">
    <source>
        <dbReference type="ARBA" id="ARBA00023015"/>
    </source>
</evidence>
<keyword evidence="4" id="KW-0804">Transcription</keyword>
<evidence type="ECO:0000259" key="5">
    <source>
        <dbReference type="PROSITE" id="PS50931"/>
    </source>
</evidence>
<dbReference type="EMBL" id="RAPF01000006">
    <property type="protein sequence ID" value="RKF19384.1"/>
    <property type="molecule type" value="Genomic_DNA"/>
</dbReference>
<proteinExistence type="inferred from homology"/>
<reference evidence="6 7" key="1">
    <citation type="submission" date="2018-09" db="EMBL/GenBank/DDBJ databases">
        <title>Altererythrobacter spongiae sp. nov., isolated from a marine sponge.</title>
        <authorList>
            <person name="Zhuang L."/>
            <person name="Luo L."/>
        </authorList>
    </citation>
    <scope>NUCLEOTIDE SEQUENCE [LARGE SCALE GENOMIC DNA]</scope>
    <source>
        <strain evidence="6 7">HN-Y73</strain>
    </source>
</reference>
<dbReference type="SUPFAM" id="SSF53850">
    <property type="entry name" value="Periplasmic binding protein-like II"/>
    <property type="match status" value="1"/>
</dbReference>
<keyword evidence="7" id="KW-1185">Reference proteome</keyword>
<dbReference type="AlphaFoldDB" id="A0A420EFE8"/>
<comment type="caution">
    <text evidence="6">The sequence shown here is derived from an EMBL/GenBank/DDBJ whole genome shotgun (WGS) entry which is preliminary data.</text>
</comment>
<evidence type="ECO:0000256" key="4">
    <source>
        <dbReference type="ARBA" id="ARBA00023163"/>
    </source>
</evidence>
<dbReference type="InterPro" id="IPR036390">
    <property type="entry name" value="WH_DNA-bd_sf"/>
</dbReference>
<accession>A0A420EFE8</accession>
<dbReference type="OrthoDB" id="9794694at2"/>
<dbReference type="PANTHER" id="PTHR30537">
    <property type="entry name" value="HTH-TYPE TRANSCRIPTIONAL REGULATOR"/>
    <property type="match status" value="1"/>
</dbReference>
<gene>
    <name evidence="6" type="ORF">D6851_13135</name>
</gene>
<dbReference type="PANTHER" id="PTHR30537:SF74">
    <property type="entry name" value="HTH-TYPE TRANSCRIPTIONAL REGULATOR TRPI"/>
    <property type="match status" value="1"/>
</dbReference>
<dbReference type="SUPFAM" id="SSF46785">
    <property type="entry name" value="Winged helix' DNA-binding domain"/>
    <property type="match status" value="1"/>
</dbReference>
<dbReference type="Pfam" id="PF00126">
    <property type="entry name" value="HTH_1"/>
    <property type="match status" value="1"/>
</dbReference>
<dbReference type="GO" id="GO:0043565">
    <property type="term" value="F:sequence-specific DNA binding"/>
    <property type="evidence" value="ECO:0007669"/>
    <property type="project" value="TreeGrafter"/>
</dbReference>
<sequence length="319" mass="35618">MDSEPFGLLPDRKAIPPFAALRAFDAAARLGGVRKAARALQLDHTVVSRHIRSLESWTNLVLVDRSHSRLTLTREGHEYHRRIAQGIDILAEATLDLMKQHDNRELTIWCTPGFASKWLLPRLGDVENALPGLAVDVRPADQQPDFNRHEGDIDIRYSPTYGEPLTVPANVRHFEFSSPAVIPVASPAYLEQAPPIHRASDFVDHPLIHEESFENWQTWLASHGAEELEVSGPKLWHAHLTIDAAIQGRGIALANHFLAADALAQGDLVEIKGSDEDFERISLGSYLLMARSDRWTALPIARFRDWLNAAVTASLNRNI</sequence>
<dbReference type="InterPro" id="IPR058163">
    <property type="entry name" value="LysR-type_TF_proteobact-type"/>
</dbReference>
<evidence type="ECO:0000313" key="7">
    <source>
        <dbReference type="Proteomes" id="UP000284395"/>
    </source>
</evidence>